<evidence type="ECO:0000256" key="1">
    <source>
        <dbReference type="SAM" id="SignalP"/>
    </source>
</evidence>
<keyword evidence="3" id="KW-1185">Reference proteome</keyword>
<evidence type="ECO:0000313" key="3">
    <source>
        <dbReference type="Proteomes" id="UP001366503"/>
    </source>
</evidence>
<reference evidence="2 3" key="1">
    <citation type="submission" date="2022-12" db="EMBL/GenBank/DDBJ databases">
        <authorList>
            <person name="Muema E."/>
        </authorList>
    </citation>
    <scope>NUCLEOTIDE SEQUENCE [LARGE SCALE GENOMIC DNA]</scope>
    <source>
        <strain evidence="3">1330</strain>
    </source>
</reference>
<dbReference type="Proteomes" id="UP001366503">
    <property type="component" value="Unassembled WGS sequence"/>
</dbReference>
<comment type="caution">
    <text evidence="2">The sequence shown here is derived from an EMBL/GenBank/DDBJ whole genome shotgun (WGS) entry which is preliminary data.</text>
</comment>
<organism evidence="2 3">
    <name type="scientific">Mesorhizobium argentiipisi</name>
    <dbReference type="NCBI Taxonomy" id="3015175"/>
    <lineage>
        <taxon>Bacteria</taxon>
        <taxon>Pseudomonadati</taxon>
        <taxon>Pseudomonadota</taxon>
        <taxon>Alphaproteobacteria</taxon>
        <taxon>Hyphomicrobiales</taxon>
        <taxon>Phyllobacteriaceae</taxon>
        <taxon>Mesorhizobium</taxon>
    </lineage>
</organism>
<gene>
    <name evidence="2" type="ORF">O7A05_06280</name>
</gene>
<feature type="chain" id="PRO_5046827529" description="Lectin-like protein BA14k" evidence="1">
    <location>
        <begin position="27"/>
        <end position="94"/>
    </location>
</feature>
<feature type="signal peptide" evidence="1">
    <location>
        <begin position="1"/>
        <end position="26"/>
    </location>
</feature>
<dbReference type="RefSeq" id="WP_337092116.1">
    <property type="nucleotide sequence ID" value="NZ_JAPYKO010000003.1"/>
</dbReference>
<keyword evidence="1" id="KW-0732">Signal</keyword>
<accession>A0ABU8K9D0</accession>
<name>A0ABU8K9D0_9HYPH</name>
<evidence type="ECO:0008006" key="4">
    <source>
        <dbReference type="Google" id="ProtNLM"/>
    </source>
</evidence>
<proteinExistence type="predicted"/>
<sequence length="94" mass="10138">MRPTKILAKIALAALLATGSATVSSARGGGGDGHAIDFSGGGIANRHRHHKIFFSDPGYHYQPWWNYDTDAAYCSFDAVNSSYYGSNGMWHSCP</sequence>
<protein>
    <recommendedName>
        <fullName evidence="4">Lectin-like protein BA14k</fullName>
    </recommendedName>
</protein>
<dbReference type="EMBL" id="JAPYKO010000003">
    <property type="protein sequence ID" value="MEI9401786.1"/>
    <property type="molecule type" value="Genomic_DNA"/>
</dbReference>
<evidence type="ECO:0000313" key="2">
    <source>
        <dbReference type="EMBL" id="MEI9401786.1"/>
    </source>
</evidence>